<protein>
    <submittedName>
        <fullName evidence="3">Uncharacterized protein</fullName>
    </submittedName>
</protein>
<accession>A0A6J4QDY7</accession>
<proteinExistence type="inferred from homology"/>
<dbReference type="PANTHER" id="PTHR43157">
    <property type="entry name" value="PHOSPHATIDYLINOSITOL-GLYCAN BIOSYNTHESIS CLASS F PROTEIN-RELATED"/>
    <property type="match status" value="1"/>
</dbReference>
<gene>
    <name evidence="3" type="ORF">AVDCRST_MAG78-2286</name>
</gene>
<evidence type="ECO:0000256" key="1">
    <source>
        <dbReference type="ARBA" id="ARBA00023002"/>
    </source>
</evidence>
<keyword evidence="1" id="KW-0560">Oxidoreductase</keyword>
<evidence type="ECO:0000256" key="2">
    <source>
        <dbReference type="RuleBase" id="RU000363"/>
    </source>
</evidence>
<reference evidence="3" key="1">
    <citation type="submission" date="2020-02" db="EMBL/GenBank/DDBJ databases">
        <authorList>
            <person name="Meier V. D."/>
        </authorList>
    </citation>
    <scope>NUCLEOTIDE SEQUENCE</scope>
    <source>
        <strain evidence="3">AVDCRST_MAG78</strain>
    </source>
</reference>
<evidence type="ECO:0000313" key="3">
    <source>
        <dbReference type="EMBL" id="CAA9439122.1"/>
    </source>
</evidence>
<name>A0A6J4QDY7_9ACTN</name>
<dbReference type="CDD" id="cd05327">
    <property type="entry name" value="retinol-DH_like_SDR_c_like"/>
    <property type="match status" value="1"/>
</dbReference>
<comment type="similarity">
    <text evidence="2">Belongs to the short-chain dehydrogenases/reductases (SDR) family.</text>
</comment>
<sequence>MENTRGGMDGKVVLITGGTSGIGKAAATALAAMGANVIVTGRSKERGEGAVEEIRRESGSETVSLMLADLGVQAEVRRLAEEFEERYDRLDVLVNNAGLVQSERTETSDGIETQLAVNHLAPFLLTNLLLDLLKKSAPSRIITVSSDGHRWGKMDLDDLQSKRRYRAFPVYGMTKLANIMFTHELAERLEGTGVTANTLHPGGVNTNFGNNNSGLTTLLFRAFKPFMRSPEQGADTVIYLASSPEVEGMTGKYLADRKVKAPSDAAYDETTRKRLWEASEELTGLKVLA</sequence>
<dbReference type="AlphaFoldDB" id="A0A6J4QDY7"/>
<dbReference type="EMBL" id="CADCVB010000151">
    <property type="protein sequence ID" value="CAA9439122.1"/>
    <property type="molecule type" value="Genomic_DNA"/>
</dbReference>
<dbReference type="Pfam" id="PF00106">
    <property type="entry name" value="adh_short"/>
    <property type="match status" value="1"/>
</dbReference>
<dbReference type="InterPro" id="IPR002347">
    <property type="entry name" value="SDR_fam"/>
</dbReference>
<dbReference type="InterPro" id="IPR036291">
    <property type="entry name" value="NAD(P)-bd_dom_sf"/>
</dbReference>
<dbReference type="PANTHER" id="PTHR43157:SF31">
    <property type="entry name" value="PHOSPHATIDYLINOSITOL-GLYCAN BIOSYNTHESIS CLASS F PROTEIN"/>
    <property type="match status" value="1"/>
</dbReference>
<dbReference type="SUPFAM" id="SSF51735">
    <property type="entry name" value="NAD(P)-binding Rossmann-fold domains"/>
    <property type="match status" value="1"/>
</dbReference>
<dbReference type="PRINTS" id="PR00080">
    <property type="entry name" value="SDRFAMILY"/>
</dbReference>
<dbReference type="PRINTS" id="PR00081">
    <property type="entry name" value="GDHRDH"/>
</dbReference>
<dbReference type="Gene3D" id="3.40.50.720">
    <property type="entry name" value="NAD(P)-binding Rossmann-like Domain"/>
    <property type="match status" value="1"/>
</dbReference>
<dbReference type="GO" id="GO:0016491">
    <property type="term" value="F:oxidoreductase activity"/>
    <property type="evidence" value="ECO:0007669"/>
    <property type="project" value="UniProtKB-KW"/>
</dbReference>
<organism evidence="3">
    <name type="scientific">uncultured Rubrobacteraceae bacterium</name>
    <dbReference type="NCBI Taxonomy" id="349277"/>
    <lineage>
        <taxon>Bacteria</taxon>
        <taxon>Bacillati</taxon>
        <taxon>Actinomycetota</taxon>
        <taxon>Rubrobacteria</taxon>
        <taxon>Rubrobacterales</taxon>
        <taxon>Rubrobacteraceae</taxon>
        <taxon>environmental samples</taxon>
    </lineage>
</organism>